<dbReference type="STRING" id="448385.sce7036"/>
<protein>
    <submittedName>
        <fullName evidence="2">Uncharacterized protein</fullName>
    </submittedName>
</protein>
<dbReference type="EMBL" id="AM746676">
    <property type="protein sequence ID" value="CAN97205.1"/>
    <property type="molecule type" value="Genomic_DNA"/>
</dbReference>
<dbReference type="HOGENOM" id="CLU_2083317_0_0_7"/>
<proteinExistence type="predicted"/>
<gene>
    <name evidence="2" type="ordered locus">sce7036</name>
</gene>
<feature type="compositionally biased region" description="Acidic residues" evidence="1">
    <location>
        <begin position="47"/>
        <end position="58"/>
    </location>
</feature>
<evidence type="ECO:0000256" key="1">
    <source>
        <dbReference type="SAM" id="MobiDB-lite"/>
    </source>
</evidence>
<name>A9GY93_SORC5</name>
<sequence>MSLKHCLTVNSGWGSLSSGSFGTRALRPILGALIPSLVMAACQSETGDGDGAPDDDDAAPTGVSSATGGAGGVGHGPTVSHGASMGSAGAGRRSLSGRARVIARVRSATHRRRPLYA</sequence>
<evidence type="ECO:0000313" key="2">
    <source>
        <dbReference type="EMBL" id="CAN97205.1"/>
    </source>
</evidence>
<dbReference type="Proteomes" id="UP000002139">
    <property type="component" value="Chromosome"/>
</dbReference>
<reference evidence="2 3" key="1">
    <citation type="journal article" date="2007" name="Nat. Biotechnol.">
        <title>Complete genome sequence of the myxobacterium Sorangium cellulosum.</title>
        <authorList>
            <person name="Schneiker S."/>
            <person name="Perlova O."/>
            <person name="Kaiser O."/>
            <person name="Gerth K."/>
            <person name="Alici A."/>
            <person name="Altmeyer M.O."/>
            <person name="Bartels D."/>
            <person name="Bekel T."/>
            <person name="Beyer S."/>
            <person name="Bode E."/>
            <person name="Bode H.B."/>
            <person name="Bolten C.J."/>
            <person name="Choudhuri J.V."/>
            <person name="Doss S."/>
            <person name="Elnakady Y.A."/>
            <person name="Frank B."/>
            <person name="Gaigalat L."/>
            <person name="Goesmann A."/>
            <person name="Groeger C."/>
            <person name="Gross F."/>
            <person name="Jelsbak L."/>
            <person name="Jelsbak L."/>
            <person name="Kalinowski J."/>
            <person name="Kegler C."/>
            <person name="Knauber T."/>
            <person name="Konietzny S."/>
            <person name="Kopp M."/>
            <person name="Krause L."/>
            <person name="Krug D."/>
            <person name="Linke B."/>
            <person name="Mahmud T."/>
            <person name="Martinez-Arias R."/>
            <person name="McHardy A.C."/>
            <person name="Merai M."/>
            <person name="Meyer F."/>
            <person name="Mormann S."/>
            <person name="Munoz-Dorado J."/>
            <person name="Perez J."/>
            <person name="Pradella S."/>
            <person name="Rachid S."/>
            <person name="Raddatz G."/>
            <person name="Rosenau F."/>
            <person name="Rueckert C."/>
            <person name="Sasse F."/>
            <person name="Scharfe M."/>
            <person name="Schuster S.C."/>
            <person name="Suen G."/>
            <person name="Treuner-Lange A."/>
            <person name="Velicer G.J."/>
            <person name="Vorholter F.-J."/>
            <person name="Weissman K.J."/>
            <person name="Welch R.D."/>
            <person name="Wenzel S.C."/>
            <person name="Whitworth D.E."/>
            <person name="Wilhelm S."/>
            <person name="Wittmann C."/>
            <person name="Bloecker H."/>
            <person name="Puehler A."/>
            <person name="Mueller R."/>
        </authorList>
    </citation>
    <scope>NUCLEOTIDE SEQUENCE [LARGE SCALE GENOMIC DNA]</scope>
    <source>
        <strain evidence="3">So ce56</strain>
    </source>
</reference>
<feature type="compositionally biased region" description="Low complexity" evidence="1">
    <location>
        <begin position="76"/>
        <end position="96"/>
    </location>
</feature>
<organism evidence="2 3">
    <name type="scientific">Sorangium cellulosum (strain So ce56)</name>
    <name type="common">Polyangium cellulosum (strain So ce56)</name>
    <dbReference type="NCBI Taxonomy" id="448385"/>
    <lineage>
        <taxon>Bacteria</taxon>
        <taxon>Pseudomonadati</taxon>
        <taxon>Myxococcota</taxon>
        <taxon>Polyangia</taxon>
        <taxon>Polyangiales</taxon>
        <taxon>Polyangiaceae</taxon>
        <taxon>Sorangium</taxon>
    </lineage>
</organism>
<feature type="region of interest" description="Disordered" evidence="1">
    <location>
        <begin position="43"/>
        <end position="96"/>
    </location>
</feature>
<dbReference type="BioCyc" id="SCEL448385:SCE_RS36095-MONOMER"/>
<dbReference type="KEGG" id="scl:sce7036"/>
<accession>A9GY93</accession>
<dbReference type="AlphaFoldDB" id="A9GY93"/>
<keyword evidence="3" id="KW-1185">Reference proteome</keyword>
<evidence type="ECO:0000313" key="3">
    <source>
        <dbReference type="Proteomes" id="UP000002139"/>
    </source>
</evidence>